<keyword evidence="3" id="KW-0274">FAD</keyword>
<sequence>MTPIPNGAESHGAPDGPPAAANADGIPQHLTWMDPQNRKIRVLTIGAGISGILMAYRIQRDCANVEHRYPRAGCDIPSHAYTYQFALYPDWPRFYSHTADLWTYLDKVCNAFDLRQYMTFHTEVIGCYWDEDKGEWNVKLRQQLPGQEPREFQDRCHILLHAAGVFCKPQWPTIPGLHDKFRGRVIHTSSWPADYQAEQWASDRVAIIGSGATSIQTVPGMQPHAKHLDVFVRTAIWFGVLAGNTGTQAKEYTPEEREAFRRDPSALVAHARAIESAVNGTWGAFYQGSVAHDMASGYFRRRMVDMIKDARLREGLTPKFGFGCRRITPGDPYMEAVQKENVDVHFTHVESCTGTGVVGGDGVERPVDTIVCATGFDNSYRPNFPLVGRNGVDLREKWAVNPESYLGLAVPDMPNFMTFIGPTWPIQNGSVMAPLYSVSDYAVKLIRKMQNENLRCWVPRQDVTDQFNEHVQEWAKHTVWADSCRSWYKNNETGRLNAIWPGSSLHYQQVIEQPRYEDFEIQYFDKNIWSHLGMGWTVQDRMGPKQADVCPYLNLDNLDPRWHEANGGDSEVLEQQQQEAAHSKAKG</sequence>
<evidence type="ECO:0000256" key="5">
    <source>
        <dbReference type="SAM" id="MobiDB-lite"/>
    </source>
</evidence>
<dbReference type="PANTHER" id="PTHR42877">
    <property type="entry name" value="L-ORNITHINE N(5)-MONOOXYGENASE-RELATED"/>
    <property type="match status" value="1"/>
</dbReference>
<dbReference type="Gene3D" id="3.50.50.60">
    <property type="entry name" value="FAD/NAD(P)-binding domain"/>
    <property type="match status" value="2"/>
</dbReference>
<comment type="similarity">
    <text evidence="1">Belongs to the FAD-binding monooxygenase family.</text>
</comment>
<feature type="region of interest" description="Disordered" evidence="5">
    <location>
        <begin position="564"/>
        <end position="587"/>
    </location>
</feature>
<dbReference type="SUPFAM" id="SSF51905">
    <property type="entry name" value="FAD/NAD(P)-binding domain"/>
    <property type="match status" value="3"/>
</dbReference>
<evidence type="ECO:0000256" key="1">
    <source>
        <dbReference type="ARBA" id="ARBA00010139"/>
    </source>
</evidence>
<reference evidence="6" key="2">
    <citation type="submission" date="2023-05" db="EMBL/GenBank/DDBJ databases">
        <authorList>
            <consortium name="Lawrence Berkeley National Laboratory"/>
            <person name="Steindorff A."/>
            <person name="Hensen N."/>
            <person name="Bonometti L."/>
            <person name="Westerberg I."/>
            <person name="Brannstrom I.O."/>
            <person name="Guillou S."/>
            <person name="Cros-Aarteil S."/>
            <person name="Calhoun S."/>
            <person name="Haridas S."/>
            <person name="Kuo A."/>
            <person name="Mondo S."/>
            <person name="Pangilinan J."/>
            <person name="Riley R."/>
            <person name="Labutti K."/>
            <person name="Andreopoulos B."/>
            <person name="Lipzen A."/>
            <person name="Chen C."/>
            <person name="Yanf M."/>
            <person name="Daum C."/>
            <person name="Ng V."/>
            <person name="Clum A."/>
            <person name="Ohm R."/>
            <person name="Martin F."/>
            <person name="Silar P."/>
            <person name="Natvig D."/>
            <person name="Lalanne C."/>
            <person name="Gautier V."/>
            <person name="Ament-Velasquez S.L."/>
            <person name="Kruys A."/>
            <person name="Hutchinson M.I."/>
            <person name="Powell A.J."/>
            <person name="Barry K."/>
            <person name="Miller A.N."/>
            <person name="Grigoriev I.V."/>
            <person name="Debuchy R."/>
            <person name="Gladieux P."/>
            <person name="Thoren M.H."/>
            <person name="Johannesson H."/>
        </authorList>
    </citation>
    <scope>NUCLEOTIDE SEQUENCE</scope>
    <source>
        <strain evidence="6">CBS 103.79</strain>
    </source>
</reference>
<dbReference type="Pfam" id="PF00743">
    <property type="entry name" value="FMO-like"/>
    <property type="match status" value="1"/>
</dbReference>
<evidence type="ECO:0000313" key="6">
    <source>
        <dbReference type="EMBL" id="KAK3904921.1"/>
    </source>
</evidence>
<dbReference type="Proteomes" id="UP001303889">
    <property type="component" value="Unassembled WGS sequence"/>
</dbReference>
<dbReference type="InterPro" id="IPR020946">
    <property type="entry name" value="Flavin_mOase-like"/>
</dbReference>
<evidence type="ECO:0000256" key="4">
    <source>
        <dbReference type="ARBA" id="ARBA00023002"/>
    </source>
</evidence>
<reference evidence="6" key="1">
    <citation type="journal article" date="2023" name="Mol. Phylogenet. Evol.">
        <title>Genome-scale phylogeny and comparative genomics of the fungal order Sordariales.</title>
        <authorList>
            <person name="Hensen N."/>
            <person name="Bonometti L."/>
            <person name="Westerberg I."/>
            <person name="Brannstrom I.O."/>
            <person name="Guillou S."/>
            <person name="Cros-Aarteil S."/>
            <person name="Calhoun S."/>
            <person name="Haridas S."/>
            <person name="Kuo A."/>
            <person name="Mondo S."/>
            <person name="Pangilinan J."/>
            <person name="Riley R."/>
            <person name="LaButti K."/>
            <person name="Andreopoulos B."/>
            <person name="Lipzen A."/>
            <person name="Chen C."/>
            <person name="Yan M."/>
            <person name="Daum C."/>
            <person name="Ng V."/>
            <person name="Clum A."/>
            <person name="Steindorff A."/>
            <person name="Ohm R.A."/>
            <person name="Martin F."/>
            <person name="Silar P."/>
            <person name="Natvig D.O."/>
            <person name="Lalanne C."/>
            <person name="Gautier V."/>
            <person name="Ament-Velasquez S.L."/>
            <person name="Kruys A."/>
            <person name="Hutchinson M.I."/>
            <person name="Powell A.J."/>
            <person name="Barry K."/>
            <person name="Miller A.N."/>
            <person name="Grigoriev I.V."/>
            <person name="Debuchy R."/>
            <person name="Gladieux P."/>
            <person name="Hiltunen Thoren M."/>
            <person name="Johannesson H."/>
        </authorList>
    </citation>
    <scope>NUCLEOTIDE SEQUENCE</scope>
    <source>
        <strain evidence="6">CBS 103.79</strain>
    </source>
</reference>
<evidence type="ECO:0000256" key="3">
    <source>
        <dbReference type="ARBA" id="ARBA00022827"/>
    </source>
</evidence>
<evidence type="ECO:0000256" key="2">
    <source>
        <dbReference type="ARBA" id="ARBA00022630"/>
    </source>
</evidence>
<dbReference type="GO" id="GO:0050660">
    <property type="term" value="F:flavin adenine dinucleotide binding"/>
    <property type="evidence" value="ECO:0007669"/>
    <property type="project" value="InterPro"/>
</dbReference>
<accession>A0AAN6MPW7</accession>
<dbReference type="PANTHER" id="PTHR42877:SF1">
    <property type="entry name" value="FAD-BINDING MONOOXYGENASE STCW"/>
    <property type="match status" value="1"/>
</dbReference>
<dbReference type="GO" id="GO:0050661">
    <property type="term" value="F:NADP binding"/>
    <property type="evidence" value="ECO:0007669"/>
    <property type="project" value="InterPro"/>
</dbReference>
<gene>
    <name evidence="6" type="ORF">C8A05DRAFT_31279</name>
</gene>
<dbReference type="InterPro" id="IPR051209">
    <property type="entry name" value="FAD-bind_Monooxygenase_sf"/>
</dbReference>
<proteinExistence type="inferred from homology"/>
<keyword evidence="7" id="KW-1185">Reference proteome</keyword>
<dbReference type="EMBL" id="MU855378">
    <property type="protein sequence ID" value="KAK3904921.1"/>
    <property type="molecule type" value="Genomic_DNA"/>
</dbReference>
<dbReference type="AlphaFoldDB" id="A0AAN6MPW7"/>
<comment type="caution">
    <text evidence="6">The sequence shown here is derived from an EMBL/GenBank/DDBJ whole genome shotgun (WGS) entry which is preliminary data.</text>
</comment>
<evidence type="ECO:0000313" key="7">
    <source>
        <dbReference type="Proteomes" id="UP001303889"/>
    </source>
</evidence>
<dbReference type="GO" id="GO:0004499">
    <property type="term" value="F:N,N-dimethylaniline monooxygenase activity"/>
    <property type="evidence" value="ECO:0007669"/>
    <property type="project" value="InterPro"/>
</dbReference>
<keyword evidence="2" id="KW-0285">Flavoprotein</keyword>
<feature type="region of interest" description="Disordered" evidence="5">
    <location>
        <begin position="1"/>
        <end position="26"/>
    </location>
</feature>
<name>A0AAN6MPW7_9PEZI</name>
<organism evidence="6 7">
    <name type="scientific">Staphylotrichum tortipilum</name>
    <dbReference type="NCBI Taxonomy" id="2831512"/>
    <lineage>
        <taxon>Eukaryota</taxon>
        <taxon>Fungi</taxon>
        <taxon>Dikarya</taxon>
        <taxon>Ascomycota</taxon>
        <taxon>Pezizomycotina</taxon>
        <taxon>Sordariomycetes</taxon>
        <taxon>Sordariomycetidae</taxon>
        <taxon>Sordariales</taxon>
        <taxon>Chaetomiaceae</taxon>
        <taxon>Staphylotrichum</taxon>
    </lineage>
</organism>
<keyword evidence="4" id="KW-0560">Oxidoreductase</keyword>
<dbReference type="InterPro" id="IPR036188">
    <property type="entry name" value="FAD/NAD-bd_sf"/>
</dbReference>
<protein>
    <submittedName>
        <fullName evidence="6">Uncharacterized protein</fullName>
    </submittedName>
</protein>